<dbReference type="Proteomes" id="UP001597048">
    <property type="component" value="Unassembled WGS sequence"/>
</dbReference>
<proteinExistence type="predicted"/>
<dbReference type="PANTHER" id="PTHR36529">
    <property type="entry name" value="SLL1095 PROTEIN"/>
    <property type="match status" value="1"/>
</dbReference>
<sequence>MSTRIIIFAKAPVAGQAKTRLAAALGNGGAARLARYMLASTIETCLTANIGPVELCMSPGSDAPEWADVVLSPQLIFSSQDDGDLGRRMACAAQRALSNNALSDNTLPSNTRLEHKTQQQQVLLVGTDCPQLSPELLRRAAHRLSSLDALLHPTWDGGYALLGLRQFNHQLFTHIPWSTPTVAALTQKRLTQLGWRYALAEQLHDIDEPADLFWLTPAWRRALTDHC</sequence>
<dbReference type="RefSeq" id="WP_379558233.1">
    <property type="nucleotide sequence ID" value="NZ_JBHTJS010000035.1"/>
</dbReference>
<reference evidence="2" key="1">
    <citation type="journal article" date="2019" name="Int. J. Syst. Evol. Microbiol.">
        <title>The Global Catalogue of Microorganisms (GCM) 10K type strain sequencing project: providing services to taxonomists for standard genome sequencing and annotation.</title>
        <authorList>
            <consortium name="The Broad Institute Genomics Platform"/>
            <consortium name="The Broad Institute Genome Sequencing Center for Infectious Disease"/>
            <person name="Wu L."/>
            <person name="Ma J."/>
        </authorList>
    </citation>
    <scope>NUCLEOTIDE SEQUENCE [LARGE SCALE GENOMIC DNA]</scope>
    <source>
        <strain evidence="2">CCUG 60525</strain>
    </source>
</reference>
<comment type="caution">
    <text evidence="1">The sequence shown here is derived from an EMBL/GenBank/DDBJ whole genome shotgun (WGS) entry which is preliminary data.</text>
</comment>
<dbReference type="Gene3D" id="3.90.550.10">
    <property type="entry name" value="Spore Coat Polysaccharide Biosynthesis Protein SpsA, Chain A"/>
    <property type="match status" value="1"/>
</dbReference>
<name>A0ABW3KJA4_9GAMM</name>
<dbReference type="Pfam" id="PF09837">
    <property type="entry name" value="DUF2064"/>
    <property type="match status" value="1"/>
</dbReference>
<organism evidence="1 2">
    <name type="scientific">Oceanisphaera ostreae</name>
    <dbReference type="NCBI Taxonomy" id="914151"/>
    <lineage>
        <taxon>Bacteria</taxon>
        <taxon>Pseudomonadati</taxon>
        <taxon>Pseudomonadota</taxon>
        <taxon>Gammaproteobacteria</taxon>
        <taxon>Aeromonadales</taxon>
        <taxon>Aeromonadaceae</taxon>
        <taxon>Oceanisphaera</taxon>
    </lineage>
</organism>
<gene>
    <name evidence="1" type="ORF">ACFQ1C_08805</name>
</gene>
<evidence type="ECO:0000313" key="1">
    <source>
        <dbReference type="EMBL" id="MFD1008251.1"/>
    </source>
</evidence>
<dbReference type="InterPro" id="IPR029044">
    <property type="entry name" value="Nucleotide-diphossugar_trans"/>
</dbReference>
<dbReference type="PANTHER" id="PTHR36529:SF1">
    <property type="entry name" value="GLYCOSYLTRANSFERASE"/>
    <property type="match status" value="1"/>
</dbReference>
<protein>
    <submittedName>
        <fullName evidence="1">DUF2064 domain-containing protein</fullName>
    </submittedName>
</protein>
<accession>A0ABW3KJA4</accession>
<keyword evidence="2" id="KW-1185">Reference proteome</keyword>
<dbReference type="SUPFAM" id="SSF53448">
    <property type="entry name" value="Nucleotide-diphospho-sugar transferases"/>
    <property type="match status" value="1"/>
</dbReference>
<evidence type="ECO:0000313" key="2">
    <source>
        <dbReference type="Proteomes" id="UP001597048"/>
    </source>
</evidence>
<dbReference type="InterPro" id="IPR018641">
    <property type="entry name" value="Trfase_1_rSAM/seldom-assoc"/>
</dbReference>
<dbReference type="EMBL" id="JBHTJS010000035">
    <property type="protein sequence ID" value="MFD1008251.1"/>
    <property type="molecule type" value="Genomic_DNA"/>
</dbReference>